<proteinExistence type="predicted"/>
<organism evidence="2 3">
    <name type="scientific">Aureimonas fodinaquatilis</name>
    <dbReference type="NCBI Taxonomy" id="2565783"/>
    <lineage>
        <taxon>Bacteria</taxon>
        <taxon>Pseudomonadati</taxon>
        <taxon>Pseudomonadota</taxon>
        <taxon>Alphaproteobacteria</taxon>
        <taxon>Hyphomicrobiales</taxon>
        <taxon>Aurantimonadaceae</taxon>
        <taxon>Aureimonas</taxon>
    </lineage>
</organism>
<dbReference type="RefSeq" id="WP_149299674.1">
    <property type="nucleotide sequence ID" value="NZ_VTWH01000002.1"/>
</dbReference>
<dbReference type="PANTHER" id="PTHR43685:SF11">
    <property type="entry name" value="GLYCOSYLTRANSFERASE TAGX-RELATED"/>
    <property type="match status" value="1"/>
</dbReference>
<keyword evidence="3" id="KW-1185">Reference proteome</keyword>
<name>A0A5B0DUX6_9HYPH</name>
<gene>
    <name evidence="2" type="ORF">FPY71_08730</name>
</gene>
<dbReference type="PANTHER" id="PTHR43685">
    <property type="entry name" value="GLYCOSYLTRANSFERASE"/>
    <property type="match status" value="1"/>
</dbReference>
<reference evidence="2 3" key="1">
    <citation type="submission" date="2019-08" db="EMBL/GenBank/DDBJ databases">
        <title>Aureimonas fodiniaquatilis sp. nov., isolated from a coal mine wastewater.</title>
        <authorList>
            <person name="Kim W."/>
        </authorList>
    </citation>
    <scope>NUCLEOTIDE SEQUENCE [LARGE SCALE GENOMIC DNA]</scope>
    <source>
        <strain evidence="2 3">CAU 1482</strain>
    </source>
</reference>
<dbReference type="InterPro" id="IPR029044">
    <property type="entry name" value="Nucleotide-diphossugar_trans"/>
</dbReference>
<dbReference type="OrthoDB" id="5291101at2"/>
<dbReference type="InterPro" id="IPR050834">
    <property type="entry name" value="Glycosyltransf_2"/>
</dbReference>
<dbReference type="Gene3D" id="3.90.550.10">
    <property type="entry name" value="Spore Coat Polysaccharide Biosynthesis Protein SpsA, Chain A"/>
    <property type="match status" value="1"/>
</dbReference>
<dbReference type="InterPro" id="IPR001173">
    <property type="entry name" value="Glyco_trans_2-like"/>
</dbReference>
<feature type="domain" description="Glycosyltransferase 2-like" evidence="1">
    <location>
        <begin position="166"/>
        <end position="287"/>
    </location>
</feature>
<evidence type="ECO:0000313" key="2">
    <source>
        <dbReference type="EMBL" id="KAA0970574.1"/>
    </source>
</evidence>
<dbReference type="Proteomes" id="UP000324738">
    <property type="component" value="Unassembled WGS sequence"/>
</dbReference>
<dbReference type="Pfam" id="PF00535">
    <property type="entry name" value="Glycos_transf_2"/>
    <property type="match status" value="1"/>
</dbReference>
<dbReference type="GO" id="GO:0016740">
    <property type="term" value="F:transferase activity"/>
    <property type="evidence" value="ECO:0007669"/>
    <property type="project" value="UniProtKB-KW"/>
</dbReference>
<accession>A0A5B0DUX6</accession>
<evidence type="ECO:0000259" key="1">
    <source>
        <dbReference type="Pfam" id="PF00535"/>
    </source>
</evidence>
<evidence type="ECO:0000313" key="3">
    <source>
        <dbReference type="Proteomes" id="UP000324738"/>
    </source>
</evidence>
<dbReference type="EMBL" id="VTWH01000002">
    <property type="protein sequence ID" value="KAA0970574.1"/>
    <property type="molecule type" value="Genomic_DNA"/>
</dbReference>
<dbReference type="CDD" id="cd00761">
    <property type="entry name" value="Glyco_tranf_GTA_type"/>
    <property type="match status" value="1"/>
</dbReference>
<sequence>MHANKLAPVFDHGLFDAEWYQQTYLDVQMLGMCSAKHYRKYGHRLQRAPSAAVQKDPAMLAAIGLPAPRPHAALLAASKIAQTHGFECGINYAALHVAATRRYTIDPLRANAELHRGHETGWLNHVNRYLQHFGAAAVHLRQGSTFLDRLACETKLPPVTDGPLVSIIMPAWNAAQTIQPAVRSILNQSWQNLELLIVDDASTDDTWDKLQHLAGQDNRVRIFRNARNVGPYVSKNMALSYVAGEWITGHDADDWAHPQRIEQHMNHVLAARDEYPVSSTYMARIEPDGKFTSFSNVTSGLTNDGVSRQSAISTLFDRQFLENRLGHWDSVRFGADSEMLSRAACATGRKPAILQLFGMLCLSTEGSLTNHPEFGIVAGGGGLSRLRLEYRDVWSKMHKTQSMDACYLPFPLSASLYNSPASHFVDIDDVRHILAQHQAARA</sequence>
<keyword evidence="2" id="KW-0808">Transferase</keyword>
<dbReference type="AlphaFoldDB" id="A0A5B0DUX6"/>
<dbReference type="SUPFAM" id="SSF53448">
    <property type="entry name" value="Nucleotide-diphospho-sugar transferases"/>
    <property type="match status" value="1"/>
</dbReference>
<protein>
    <submittedName>
        <fullName evidence="2">Glycosyltransferase family 2 protein</fullName>
    </submittedName>
</protein>
<comment type="caution">
    <text evidence="2">The sequence shown here is derived from an EMBL/GenBank/DDBJ whole genome shotgun (WGS) entry which is preliminary data.</text>
</comment>